<proteinExistence type="predicted"/>
<dbReference type="Proteomes" id="UP000681594">
    <property type="component" value="Unassembled WGS sequence"/>
</dbReference>
<comment type="caution">
    <text evidence="2">The sequence shown here is derived from an EMBL/GenBank/DDBJ whole genome shotgun (WGS) entry which is preliminary data.</text>
</comment>
<protein>
    <submittedName>
        <fullName evidence="2">Uncharacterized protein</fullName>
    </submittedName>
</protein>
<evidence type="ECO:0000313" key="3">
    <source>
        <dbReference type="Proteomes" id="UP000681594"/>
    </source>
</evidence>
<feature type="region of interest" description="Disordered" evidence="1">
    <location>
        <begin position="1"/>
        <end position="20"/>
    </location>
</feature>
<dbReference type="EMBL" id="JAGIZB010000031">
    <property type="protein sequence ID" value="MBP0447323.1"/>
    <property type="molecule type" value="Genomic_DNA"/>
</dbReference>
<evidence type="ECO:0000313" key="2">
    <source>
        <dbReference type="EMBL" id="MBP0447323.1"/>
    </source>
</evidence>
<organism evidence="2 3">
    <name type="scientific">Pararoseomonas baculiformis</name>
    <dbReference type="NCBI Taxonomy" id="2820812"/>
    <lineage>
        <taxon>Bacteria</taxon>
        <taxon>Pseudomonadati</taxon>
        <taxon>Pseudomonadota</taxon>
        <taxon>Alphaproteobacteria</taxon>
        <taxon>Acetobacterales</taxon>
        <taxon>Acetobacteraceae</taxon>
        <taxon>Pararoseomonas</taxon>
    </lineage>
</organism>
<evidence type="ECO:0000256" key="1">
    <source>
        <dbReference type="SAM" id="MobiDB-lite"/>
    </source>
</evidence>
<gene>
    <name evidence="2" type="ORF">J8J14_21370</name>
</gene>
<sequence>MTPSSQELEPPGNPGRFTPEYRRPFDLGSFVVEGSAIAIAIKAELPSWTVLYHDYTNGACACGDAVEALEV</sequence>
<keyword evidence="3" id="KW-1185">Reference proteome</keyword>
<name>A0ABS4ALE4_9PROT</name>
<accession>A0ABS4ALE4</accession>
<reference evidence="2 3" key="1">
    <citation type="submission" date="2021-03" db="EMBL/GenBank/DDBJ databases">
        <authorList>
            <person name="So Y."/>
        </authorList>
    </citation>
    <scope>NUCLEOTIDE SEQUENCE [LARGE SCALE GENOMIC DNA]</scope>
    <source>
        <strain evidence="2 3">SSH11</strain>
    </source>
</reference>